<proteinExistence type="predicted"/>
<reference evidence="3 4" key="2">
    <citation type="submission" date="2021-03" db="EMBL/GenBank/DDBJ databases">
        <title>Genomic Encyclopedia of Type Strains, Phase IV (KMG-IV): sequencing the most valuable type-strain genomes for metagenomic binning, comparative biology and taxonomic classification.</title>
        <authorList>
            <person name="Goeker M."/>
        </authorList>
    </citation>
    <scope>NUCLEOTIDE SEQUENCE [LARGE SCALE GENOMIC DNA]</scope>
    <source>
        <strain evidence="3 4">DSM 41954</strain>
    </source>
</reference>
<name>A0A061A3G9_9ACTN</name>
<reference evidence="2" key="1">
    <citation type="submission" date="2014-05" db="EMBL/GenBank/DDBJ databases">
        <authorList>
            <person name="Horn Fabian"/>
        </authorList>
    </citation>
    <scope>NUCLEOTIDE SEQUENCE</scope>
</reference>
<evidence type="ECO:0000313" key="3">
    <source>
        <dbReference type="EMBL" id="MBP2065102.1"/>
    </source>
</evidence>
<feature type="transmembrane region" description="Helical" evidence="1">
    <location>
        <begin position="28"/>
        <end position="47"/>
    </location>
</feature>
<gene>
    <name evidence="3" type="ORF">J2Z30_006133</name>
    <name evidence="2" type="ORF">SIRAN6539</name>
</gene>
<dbReference type="RefSeq" id="WP_209468906.1">
    <property type="nucleotide sequence ID" value="NZ_BAABDR010000007.1"/>
</dbReference>
<evidence type="ECO:0000256" key="1">
    <source>
        <dbReference type="SAM" id="Phobius"/>
    </source>
</evidence>
<sequence>MAERKRRRHLEISLDEHVTFSVRISPKALRWAWAVCITVGSTAWYTLTH</sequence>
<protein>
    <submittedName>
        <fullName evidence="2">Uncharacterized protein</fullName>
    </submittedName>
</protein>
<accession>A0A061A3G9</accession>
<dbReference type="Proteomes" id="UP000756710">
    <property type="component" value="Unassembled WGS sequence"/>
</dbReference>
<keyword evidence="1" id="KW-1133">Transmembrane helix</keyword>
<keyword evidence="1" id="KW-0472">Membrane</keyword>
<dbReference type="EMBL" id="JAGGLR010000018">
    <property type="protein sequence ID" value="MBP2065102.1"/>
    <property type="molecule type" value="Genomic_DNA"/>
</dbReference>
<keyword evidence="1" id="KW-0812">Transmembrane</keyword>
<evidence type="ECO:0000313" key="4">
    <source>
        <dbReference type="Proteomes" id="UP000756710"/>
    </source>
</evidence>
<evidence type="ECO:0000313" key="2">
    <source>
        <dbReference type="EMBL" id="CDR09949.1"/>
    </source>
</evidence>
<keyword evidence="4" id="KW-1185">Reference proteome</keyword>
<dbReference type="AlphaFoldDB" id="A0A061A3G9"/>
<dbReference type="HOGENOM" id="CLU_3141230_0_0_11"/>
<organism evidence="2">
    <name type="scientific">Streptomyces iranensis</name>
    <dbReference type="NCBI Taxonomy" id="576784"/>
    <lineage>
        <taxon>Bacteria</taxon>
        <taxon>Bacillati</taxon>
        <taxon>Actinomycetota</taxon>
        <taxon>Actinomycetes</taxon>
        <taxon>Kitasatosporales</taxon>
        <taxon>Streptomycetaceae</taxon>
        <taxon>Streptomyces</taxon>
        <taxon>Streptomyces violaceusniger group</taxon>
    </lineage>
</organism>
<dbReference type="EMBL" id="LK022848">
    <property type="protein sequence ID" value="CDR09949.1"/>
    <property type="molecule type" value="Genomic_DNA"/>
</dbReference>